<name>A0ABR2HCJ9_9EUKA</name>
<sequence length="521" mass="61780">MNDIKQDYHQIKPLLVNEKMIKYEDQLYKIDFDLIIKNSNYFYDNRKQYENFKVIEIKKQKFNIDNQVMQSFLLCCQNEPFQINDSNVYPLHCLSFIYSVPRLTELTTNYMKENDRRLLLKTISFINQYSTTDESIFNIDIHNEEDALVSNLNDFIEEEELLSLPASVLFSLINFESEDDRFINELLNLDEDNFDFKMIDSKALFQIIMKQKKNNHHEYFTLSNESGGIISFLASNQNKFDPNFIASVSTNDVYDLLCHQEQCPFRFRYCQKNEPSSLHIELEKEAVIKKIFFYTPNNDYPKSVSFKIGEDLYDYQFESKNCQEINLNKTSKIKSLDFMFQGDNDGKIHCFKLNGIELITPDNNAIFQSLLESHNHDRHKCGVFLKASHYDTNYFYLKDNSNHWITTNNVAFSWLQIELTKGYTILTGFKLRKTETFKTLHYKIIATDDKNKEEHLWKTLYKTEDKGKDEVNIVRVFNELSPRIKFIRIVHTGKNSQNNFELKLNNFDIFGYYFEGPIPLN</sequence>
<organism evidence="1 2">
    <name type="scientific">Tritrichomonas musculus</name>
    <dbReference type="NCBI Taxonomy" id="1915356"/>
    <lineage>
        <taxon>Eukaryota</taxon>
        <taxon>Metamonada</taxon>
        <taxon>Parabasalia</taxon>
        <taxon>Tritrichomonadida</taxon>
        <taxon>Tritrichomonadidae</taxon>
        <taxon>Tritrichomonas</taxon>
    </lineage>
</organism>
<accession>A0ABR2HCJ9</accession>
<dbReference type="EMBL" id="JAPFFF010000032">
    <property type="protein sequence ID" value="KAK8844437.1"/>
    <property type="molecule type" value="Genomic_DNA"/>
</dbReference>
<dbReference type="Gene3D" id="2.60.120.260">
    <property type="entry name" value="Galactose-binding domain-like"/>
    <property type="match status" value="1"/>
</dbReference>
<reference evidence="1 2" key="1">
    <citation type="submission" date="2024-04" db="EMBL/GenBank/DDBJ databases">
        <title>Tritrichomonas musculus Genome.</title>
        <authorList>
            <person name="Alves-Ferreira E."/>
            <person name="Grigg M."/>
            <person name="Lorenzi H."/>
            <person name="Galac M."/>
        </authorList>
    </citation>
    <scope>NUCLEOTIDE SEQUENCE [LARGE SCALE GENOMIC DNA]</scope>
    <source>
        <strain evidence="1 2">EAF2021</strain>
    </source>
</reference>
<dbReference type="SUPFAM" id="SSF49785">
    <property type="entry name" value="Galactose-binding domain-like"/>
    <property type="match status" value="1"/>
</dbReference>
<gene>
    <name evidence="1" type="ORF">M9Y10_024295</name>
</gene>
<proteinExistence type="predicted"/>
<dbReference type="Proteomes" id="UP001470230">
    <property type="component" value="Unassembled WGS sequence"/>
</dbReference>
<evidence type="ECO:0000313" key="1">
    <source>
        <dbReference type="EMBL" id="KAK8844437.1"/>
    </source>
</evidence>
<keyword evidence="2" id="KW-1185">Reference proteome</keyword>
<comment type="caution">
    <text evidence="1">The sequence shown here is derived from an EMBL/GenBank/DDBJ whole genome shotgun (WGS) entry which is preliminary data.</text>
</comment>
<evidence type="ECO:0008006" key="3">
    <source>
        <dbReference type="Google" id="ProtNLM"/>
    </source>
</evidence>
<evidence type="ECO:0000313" key="2">
    <source>
        <dbReference type="Proteomes" id="UP001470230"/>
    </source>
</evidence>
<dbReference type="InterPro" id="IPR008979">
    <property type="entry name" value="Galactose-bd-like_sf"/>
</dbReference>
<protein>
    <recommendedName>
        <fullName evidence="3">F5/8 type C domain-containing protein</fullName>
    </recommendedName>
</protein>